<evidence type="ECO:0000256" key="1">
    <source>
        <dbReference type="ARBA" id="ARBA00023125"/>
    </source>
</evidence>
<sequence length="248" mass="28876">MEQHYSIGEFAKKTGVTVRTLHYYDELAILTPHRSESGRRFYDSNHFVTMQKIVTLKYLGYSLEQMKDLLSQNNWNIKESLMFQKQIMEENLRQLERTIQALDHAIHLADEQENIDASIFSSIIQGIQFQDEHKEWLKGIYPEEKVEKIFNISSEKQLELEKEFSTILSALKLKFGLDPSDSQVQLLMKDLITLFQEVVGEDVQSFIKVTSGSASEEEDPLYPLPLTREEEEWVGEAIKIYLHNGELI</sequence>
<dbReference type="EMBL" id="JAXOFX010000009">
    <property type="protein sequence ID" value="MDZ5472826.1"/>
    <property type="molecule type" value="Genomic_DNA"/>
</dbReference>
<gene>
    <name evidence="4" type="ORF">SM124_13925</name>
</gene>
<evidence type="ECO:0000313" key="5">
    <source>
        <dbReference type="Proteomes" id="UP001290455"/>
    </source>
</evidence>
<accession>A0ABU5J0B7</accession>
<dbReference type="Gene3D" id="1.10.1660.10">
    <property type="match status" value="1"/>
</dbReference>
<feature type="coiled-coil region" evidence="2">
    <location>
        <begin position="78"/>
        <end position="112"/>
    </location>
</feature>
<dbReference type="PANTHER" id="PTHR30204:SF96">
    <property type="entry name" value="CHROMOSOME-ANCHORING PROTEIN RACA"/>
    <property type="match status" value="1"/>
</dbReference>
<dbReference type="RefSeq" id="WP_322447128.1">
    <property type="nucleotide sequence ID" value="NZ_JAXOFX010000009.1"/>
</dbReference>
<protein>
    <submittedName>
        <fullName evidence="4">MerR family transcriptional regulator</fullName>
    </submittedName>
</protein>
<evidence type="ECO:0000313" key="4">
    <source>
        <dbReference type="EMBL" id="MDZ5472826.1"/>
    </source>
</evidence>
<keyword evidence="5" id="KW-1185">Reference proteome</keyword>
<dbReference type="PROSITE" id="PS50937">
    <property type="entry name" value="HTH_MERR_2"/>
    <property type="match status" value="1"/>
</dbReference>
<dbReference type="Pfam" id="PF13411">
    <property type="entry name" value="MerR_1"/>
    <property type="match status" value="1"/>
</dbReference>
<dbReference type="SMART" id="SM00422">
    <property type="entry name" value="HTH_MERR"/>
    <property type="match status" value="1"/>
</dbReference>
<comment type="caution">
    <text evidence="4">The sequence shown here is derived from an EMBL/GenBank/DDBJ whole genome shotgun (WGS) entry which is preliminary data.</text>
</comment>
<organism evidence="4 5">
    <name type="scientific">Robertmurraya mangrovi</name>
    <dbReference type="NCBI Taxonomy" id="3098077"/>
    <lineage>
        <taxon>Bacteria</taxon>
        <taxon>Bacillati</taxon>
        <taxon>Bacillota</taxon>
        <taxon>Bacilli</taxon>
        <taxon>Bacillales</taxon>
        <taxon>Bacillaceae</taxon>
        <taxon>Robertmurraya</taxon>
    </lineage>
</organism>
<feature type="domain" description="HTH merR-type" evidence="3">
    <location>
        <begin position="4"/>
        <end position="72"/>
    </location>
</feature>
<evidence type="ECO:0000259" key="3">
    <source>
        <dbReference type="PROSITE" id="PS50937"/>
    </source>
</evidence>
<name>A0ABU5J0B7_9BACI</name>
<dbReference type="Proteomes" id="UP001290455">
    <property type="component" value="Unassembled WGS sequence"/>
</dbReference>
<proteinExistence type="predicted"/>
<dbReference type="InterPro" id="IPR000551">
    <property type="entry name" value="MerR-type_HTH_dom"/>
</dbReference>
<dbReference type="CDD" id="cd01106">
    <property type="entry name" value="HTH_TipAL-Mta"/>
    <property type="match status" value="1"/>
</dbReference>
<evidence type="ECO:0000256" key="2">
    <source>
        <dbReference type="SAM" id="Coils"/>
    </source>
</evidence>
<reference evidence="4 5" key="1">
    <citation type="submission" date="2023-11" db="EMBL/GenBank/DDBJ databases">
        <title>Bacillus jintuensis, isolated from a mudflat on the Beibu Gulf coast.</title>
        <authorList>
            <person name="Li M."/>
        </authorList>
    </citation>
    <scope>NUCLEOTIDE SEQUENCE [LARGE SCALE GENOMIC DNA]</scope>
    <source>
        <strain evidence="4 5">31A1R</strain>
    </source>
</reference>
<dbReference type="InterPro" id="IPR009061">
    <property type="entry name" value="DNA-bd_dom_put_sf"/>
</dbReference>
<dbReference type="InterPro" id="IPR047057">
    <property type="entry name" value="MerR_fam"/>
</dbReference>
<dbReference type="SUPFAM" id="SSF46955">
    <property type="entry name" value="Putative DNA-binding domain"/>
    <property type="match status" value="1"/>
</dbReference>
<keyword evidence="1" id="KW-0238">DNA-binding</keyword>
<keyword evidence="2" id="KW-0175">Coiled coil</keyword>
<dbReference type="PANTHER" id="PTHR30204">
    <property type="entry name" value="REDOX-CYCLING DRUG-SENSING TRANSCRIPTIONAL ACTIVATOR SOXR"/>
    <property type="match status" value="1"/>
</dbReference>
<dbReference type="Gene3D" id="6.10.250.360">
    <property type="match status" value="1"/>
</dbReference>